<dbReference type="RefSeq" id="WP_374834480.1">
    <property type="nucleotide sequence ID" value="NZ_JBHEEZ010000054.1"/>
</dbReference>
<name>A0ABV9H7M1_9HYPH</name>
<accession>A0ABV9H7M1</accession>
<evidence type="ECO:0000313" key="2">
    <source>
        <dbReference type="Proteomes" id="UP001596042"/>
    </source>
</evidence>
<sequence>MRKAYYQATASEFLQADASFILGELTRAHGFALEHSQRHAWLEQIALIKEAIVQTPQAHILFEFAIPRMGKRADTIIALPNAIIVIEFKVGASTFDLAAIEQVHDYALDLRARPKIKLSDFSSL</sequence>
<dbReference type="EMBL" id="JBHSEL010000098">
    <property type="protein sequence ID" value="MFC4625566.1"/>
    <property type="molecule type" value="Genomic_DNA"/>
</dbReference>
<evidence type="ECO:0008006" key="3">
    <source>
        <dbReference type="Google" id="ProtNLM"/>
    </source>
</evidence>
<keyword evidence="2" id="KW-1185">Reference proteome</keyword>
<organism evidence="1 2">
    <name type="scientific">Daeguia caeni</name>
    <dbReference type="NCBI Taxonomy" id="439612"/>
    <lineage>
        <taxon>Bacteria</taxon>
        <taxon>Pseudomonadati</taxon>
        <taxon>Pseudomonadota</taxon>
        <taxon>Alphaproteobacteria</taxon>
        <taxon>Hyphomicrobiales</taxon>
        <taxon>Brucellaceae</taxon>
        <taxon>Daeguia</taxon>
    </lineage>
</organism>
<reference evidence="2" key="1">
    <citation type="journal article" date="2019" name="Int. J. Syst. Evol. Microbiol.">
        <title>The Global Catalogue of Microorganisms (GCM) 10K type strain sequencing project: providing services to taxonomists for standard genome sequencing and annotation.</title>
        <authorList>
            <consortium name="The Broad Institute Genomics Platform"/>
            <consortium name="The Broad Institute Genome Sequencing Center for Infectious Disease"/>
            <person name="Wu L."/>
            <person name="Ma J."/>
        </authorList>
    </citation>
    <scope>NUCLEOTIDE SEQUENCE [LARGE SCALE GENOMIC DNA]</scope>
    <source>
        <strain evidence="2">CGMCC 1.15731</strain>
    </source>
</reference>
<evidence type="ECO:0000313" key="1">
    <source>
        <dbReference type="EMBL" id="MFC4625566.1"/>
    </source>
</evidence>
<proteinExistence type="predicted"/>
<protein>
    <recommendedName>
        <fullName evidence="3">GxxExxY protein</fullName>
    </recommendedName>
</protein>
<dbReference type="Proteomes" id="UP001596042">
    <property type="component" value="Unassembled WGS sequence"/>
</dbReference>
<gene>
    <name evidence="1" type="ORF">ACFO1V_10110</name>
</gene>
<comment type="caution">
    <text evidence="1">The sequence shown here is derived from an EMBL/GenBank/DDBJ whole genome shotgun (WGS) entry which is preliminary data.</text>
</comment>